<accession>A0ABY5AMJ2</accession>
<evidence type="ECO:0000313" key="2">
    <source>
        <dbReference type="Proteomes" id="UP001056708"/>
    </source>
</evidence>
<protein>
    <submittedName>
        <fullName evidence="1">ATP-binding protein</fullName>
    </submittedName>
</protein>
<sequence length="193" mass="21991">MTQIFGDYCEGEPNSPEFLIIGFSPSSVPLKQRWRNNGLSADFMADYLTTFFLGNEENPASMRRQAEIKSAVGFVANELLENAMKFTDERSAFPISIQLQLHPNHLMFFTTNSVEPERIAGFQTYLEELTSCDPEDMYLRQLEKNALEENGTSSRLGYLTMMSDYMARLGWKFETVQKDPEVVAVTTMVQLPV</sequence>
<evidence type="ECO:0000313" key="1">
    <source>
        <dbReference type="EMBL" id="USR90433.1"/>
    </source>
</evidence>
<dbReference type="InterPro" id="IPR058084">
    <property type="entry name" value="Slr1658-like"/>
</dbReference>
<keyword evidence="1" id="KW-0547">Nucleotide-binding</keyword>
<dbReference type="NCBIfam" id="NF047703">
    <property type="entry name" value="slr1658_superfam"/>
    <property type="match status" value="1"/>
</dbReference>
<keyword evidence="1" id="KW-0067">ATP-binding</keyword>
<dbReference type="EMBL" id="CP098611">
    <property type="protein sequence ID" value="USR90433.1"/>
    <property type="molecule type" value="Genomic_DNA"/>
</dbReference>
<dbReference type="GO" id="GO:0005524">
    <property type="term" value="F:ATP binding"/>
    <property type="evidence" value="ECO:0007669"/>
    <property type="project" value="UniProtKB-KW"/>
</dbReference>
<dbReference type="RefSeq" id="WP_252662462.1">
    <property type="nucleotide sequence ID" value="NZ_CP098611.1"/>
</dbReference>
<dbReference type="Proteomes" id="UP001056708">
    <property type="component" value="Chromosome"/>
</dbReference>
<keyword evidence="2" id="KW-1185">Reference proteome</keyword>
<organism evidence="1 2">
    <name type="scientific">Phormidium yuhuli AB48</name>
    <dbReference type="NCBI Taxonomy" id="2940671"/>
    <lineage>
        <taxon>Bacteria</taxon>
        <taxon>Bacillati</taxon>
        <taxon>Cyanobacteriota</taxon>
        <taxon>Cyanophyceae</taxon>
        <taxon>Oscillatoriophycideae</taxon>
        <taxon>Oscillatoriales</taxon>
        <taxon>Oscillatoriaceae</taxon>
        <taxon>Phormidium</taxon>
        <taxon>Phormidium yuhuli</taxon>
    </lineage>
</organism>
<name>A0ABY5AMJ2_9CYAN</name>
<gene>
    <name evidence="1" type="ORF">NEA10_16560</name>
</gene>
<reference evidence="1" key="1">
    <citation type="submission" date="2022-06" db="EMBL/GenBank/DDBJ databases">
        <title>Genome sequence of Phormidium yuhuli AB48 isolated from an industrial photobioreactor environment.</title>
        <authorList>
            <person name="Qiu Y."/>
            <person name="Noonan A.J.C."/>
            <person name="Dofher K."/>
            <person name="Koch M."/>
            <person name="Kieft B."/>
            <person name="Lin X."/>
            <person name="Ziels R.M."/>
            <person name="Hallam S.J."/>
        </authorList>
    </citation>
    <scope>NUCLEOTIDE SEQUENCE</scope>
    <source>
        <strain evidence="1">AB48</strain>
    </source>
</reference>
<proteinExistence type="predicted"/>